<comment type="caution">
    <text evidence="6">The sequence shown here is derived from an EMBL/GenBank/DDBJ whole genome shotgun (WGS) entry which is preliminary data.</text>
</comment>
<comment type="similarity">
    <text evidence="1">Belongs to the LysR transcriptional regulatory family.</text>
</comment>
<sequence>MNLIHSINCQCLKSAERANRIMVQPLNSSVVRSVLTNFVIFETVARLGNFSRAAEELNLTQSAISHAIRKIEDMLGRKLFYRTRPTLGLTREGEQLLLCAEQCITLTRAAIGSIASSPKARQDALLVAVSTSMARYWLLPRIPEIRTAIPDLRLWIQTVDRDIDLYAEGVDLNIVFGSQSHPEYDQKALWSEKVIAVCSPEFLSKHGPFQTLEELSQATLIHYEERVRPRINWDDWFAANGLSHVAIEREVRFADYALVLEAAMAGRGVALGWRPIIDDLIVTNRLTIARPEFASGHQRFSLLTPKGALSKEPSRAFYSWLAKNYLSGQDLAFAADQPHPGD</sequence>
<keyword evidence="2" id="KW-0805">Transcription regulation</keyword>
<organism evidence="6 7">
    <name type="scientific">Aquamicrobium terrae</name>
    <dbReference type="NCBI Taxonomy" id="1324945"/>
    <lineage>
        <taxon>Bacteria</taxon>
        <taxon>Pseudomonadati</taxon>
        <taxon>Pseudomonadota</taxon>
        <taxon>Alphaproteobacteria</taxon>
        <taxon>Hyphomicrobiales</taxon>
        <taxon>Phyllobacteriaceae</taxon>
        <taxon>Aquamicrobium</taxon>
    </lineage>
</organism>
<evidence type="ECO:0000313" key="6">
    <source>
        <dbReference type="EMBL" id="MET3793179.1"/>
    </source>
</evidence>
<dbReference type="PROSITE" id="PS50931">
    <property type="entry name" value="HTH_LYSR"/>
    <property type="match status" value="1"/>
</dbReference>
<accession>A0ABV2N2A2</accession>
<keyword evidence="4" id="KW-0804">Transcription</keyword>
<evidence type="ECO:0000256" key="1">
    <source>
        <dbReference type="ARBA" id="ARBA00009437"/>
    </source>
</evidence>
<dbReference type="Pfam" id="PF00126">
    <property type="entry name" value="HTH_1"/>
    <property type="match status" value="1"/>
</dbReference>
<dbReference type="RefSeq" id="WP_354196875.1">
    <property type="nucleotide sequence ID" value="NZ_JBEPML010000012.1"/>
</dbReference>
<evidence type="ECO:0000259" key="5">
    <source>
        <dbReference type="PROSITE" id="PS50931"/>
    </source>
</evidence>
<reference evidence="6 7" key="1">
    <citation type="submission" date="2024-06" db="EMBL/GenBank/DDBJ databases">
        <title>Genomic Encyclopedia of Type Strains, Phase IV (KMG-IV): sequencing the most valuable type-strain genomes for metagenomic binning, comparative biology and taxonomic classification.</title>
        <authorList>
            <person name="Goeker M."/>
        </authorList>
    </citation>
    <scope>NUCLEOTIDE SEQUENCE [LARGE SCALE GENOMIC DNA]</scope>
    <source>
        <strain evidence="6 7">DSM 27865</strain>
    </source>
</reference>
<protein>
    <submittedName>
        <fullName evidence="6">DNA-binding transcriptional LysR family regulator</fullName>
    </submittedName>
</protein>
<dbReference type="Proteomes" id="UP001549076">
    <property type="component" value="Unassembled WGS sequence"/>
</dbReference>
<dbReference type="SUPFAM" id="SSF46785">
    <property type="entry name" value="Winged helix' DNA-binding domain"/>
    <property type="match status" value="1"/>
</dbReference>
<dbReference type="EMBL" id="JBEPML010000012">
    <property type="protein sequence ID" value="MET3793179.1"/>
    <property type="molecule type" value="Genomic_DNA"/>
</dbReference>
<feature type="domain" description="HTH lysR-type" evidence="5">
    <location>
        <begin position="38"/>
        <end position="90"/>
    </location>
</feature>
<dbReference type="Pfam" id="PF03466">
    <property type="entry name" value="LysR_substrate"/>
    <property type="match status" value="1"/>
</dbReference>
<dbReference type="Gene3D" id="1.10.10.10">
    <property type="entry name" value="Winged helix-like DNA-binding domain superfamily/Winged helix DNA-binding domain"/>
    <property type="match status" value="1"/>
</dbReference>
<proteinExistence type="inferred from homology"/>
<dbReference type="PANTHER" id="PTHR30537:SF74">
    <property type="entry name" value="HTH-TYPE TRANSCRIPTIONAL REGULATOR TRPI"/>
    <property type="match status" value="1"/>
</dbReference>
<dbReference type="SUPFAM" id="SSF53850">
    <property type="entry name" value="Periplasmic binding protein-like II"/>
    <property type="match status" value="1"/>
</dbReference>
<evidence type="ECO:0000256" key="3">
    <source>
        <dbReference type="ARBA" id="ARBA00023125"/>
    </source>
</evidence>
<name>A0ABV2N2A2_9HYPH</name>
<dbReference type="PANTHER" id="PTHR30537">
    <property type="entry name" value="HTH-TYPE TRANSCRIPTIONAL REGULATOR"/>
    <property type="match status" value="1"/>
</dbReference>
<keyword evidence="3 6" id="KW-0238">DNA-binding</keyword>
<dbReference type="GO" id="GO:0003677">
    <property type="term" value="F:DNA binding"/>
    <property type="evidence" value="ECO:0007669"/>
    <property type="project" value="UniProtKB-KW"/>
</dbReference>
<dbReference type="InterPro" id="IPR036390">
    <property type="entry name" value="WH_DNA-bd_sf"/>
</dbReference>
<dbReference type="InterPro" id="IPR005119">
    <property type="entry name" value="LysR_subst-bd"/>
</dbReference>
<evidence type="ECO:0000313" key="7">
    <source>
        <dbReference type="Proteomes" id="UP001549076"/>
    </source>
</evidence>
<gene>
    <name evidence="6" type="ORF">ABID37_003403</name>
</gene>
<dbReference type="Gene3D" id="3.40.190.10">
    <property type="entry name" value="Periplasmic binding protein-like II"/>
    <property type="match status" value="2"/>
</dbReference>
<dbReference type="InterPro" id="IPR000847">
    <property type="entry name" value="LysR_HTH_N"/>
</dbReference>
<keyword evidence="7" id="KW-1185">Reference proteome</keyword>
<dbReference type="PRINTS" id="PR00039">
    <property type="entry name" value="HTHLYSR"/>
</dbReference>
<evidence type="ECO:0000256" key="4">
    <source>
        <dbReference type="ARBA" id="ARBA00023163"/>
    </source>
</evidence>
<dbReference type="InterPro" id="IPR036388">
    <property type="entry name" value="WH-like_DNA-bd_sf"/>
</dbReference>
<dbReference type="InterPro" id="IPR058163">
    <property type="entry name" value="LysR-type_TF_proteobact-type"/>
</dbReference>
<evidence type="ECO:0000256" key="2">
    <source>
        <dbReference type="ARBA" id="ARBA00023015"/>
    </source>
</evidence>